<name>A0A1X7U9W3_AMPQE</name>
<sequence>MELYKRGFDAVQPMGLLLNDLKVQCFISNDLVGDIFHEFFLGTFEDIMGLLKLLNERLHNCASPSAEQVYSIIKEKAVDKKSKVAALIKNSVS</sequence>
<accession>A0A1X7U9W3</accession>
<dbReference type="AlphaFoldDB" id="A0A1X7U9W3"/>
<evidence type="ECO:0000313" key="1">
    <source>
        <dbReference type="EnsemblMetazoa" id="Aqu2.1.24747_001"/>
    </source>
</evidence>
<organism evidence="1">
    <name type="scientific">Amphimedon queenslandica</name>
    <name type="common">Sponge</name>
    <dbReference type="NCBI Taxonomy" id="400682"/>
    <lineage>
        <taxon>Eukaryota</taxon>
        <taxon>Metazoa</taxon>
        <taxon>Porifera</taxon>
        <taxon>Demospongiae</taxon>
        <taxon>Heteroscleromorpha</taxon>
        <taxon>Haplosclerida</taxon>
        <taxon>Niphatidae</taxon>
        <taxon>Amphimedon</taxon>
    </lineage>
</organism>
<protein>
    <submittedName>
        <fullName evidence="1">Uncharacterized protein</fullName>
    </submittedName>
</protein>
<reference evidence="1" key="1">
    <citation type="submission" date="2017-05" db="UniProtKB">
        <authorList>
            <consortium name="EnsemblMetazoa"/>
        </authorList>
    </citation>
    <scope>IDENTIFICATION</scope>
</reference>
<dbReference type="InParanoid" id="A0A1X7U9W3"/>
<dbReference type="EnsemblMetazoa" id="Aqu2.1.24747_001">
    <property type="protein sequence ID" value="Aqu2.1.24747_001"/>
    <property type="gene ID" value="Aqu2.1.24747"/>
</dbReference>
<proteinExistence type="predicted"/>